<evidence type="ECO:0000313" key="1">
    <source>
        <dbReference type="EMBL" id="AVX44299.1"/>
    </source>
</evidence>
<protein>
    <submittedName>
        <fullName evidence="1">Uncharacterized protein</fullName>
    </submittedName>
</protein>
<accession>A0A2R4P0T8</accession>
<evidence type="ECO:0000313" key="2">
    <source>
        <dbReference type="Proteomes" id="UP000241854"/>
    </source>
</evidence>
<sequence length="299" mass="34556">MPLFEYDTHGLKRIKMKILKAILAAASVVCFLNSAVLPQNDWSKRELKGEVKSMTAMEHEYSTDGSGTLENTRVKRTEFNENGYIVQETEHINGIPNSSVLFEYGKDGLVRKKYQDSAVYLYEYEFDGENLVATAKEQHVEDKFYPRTEKTTYGKDGKMIAQAVYSGGTLVTDDSYIYDENGTLMRIENNMEPRNGIVISFERKPNGEYEKITQAPNSKWVYYYAANGDEMEYTSVNYFGSEAKIWQILQFKDISRDERGNLTHKTSVKFKPADKYYENGDITEIGLYKKLEISYEYYK</sequence>
<dbReference type="Proteomes" id="UP000241854">
    <property type="component" value="Chromosome"/>
</dbReference>
<proteinExistence type="predicted"/>
<reference evidence="1 2" key="1">
    <citation type="journal article" date="2018" name="Emerg. Microbes Infect.">
        <title>Genomic analysis of oral Campylobacter concisus strains identified a potential bacterial molecular marker associated with active Crohn's disease.</title>
        <authorList>
            <person name="Liu F."/>
            <person name="Ma R."/>
            <person name="Tay C.Y.A."/>
            <person name="Octavia S."/>
            <person name="Lan R."/>
            <person name="Chung H.K.L."/>
            <person name="Riordan S.M."/>
            <person name="Grimm M.C."/>
            <person name="Leong R.W."/>
            <person name="Tanaka M.M."/>
            <person name="Connor S."/>
            <person name="Zhang L."/>
        </authorList>
    </citation>
    <scope>NUCLEOTIDE SEQUENCE [LARGE SCALE GENOMIC DNA]</scope>
    <source>
        <strain evidence="1 2">P2CDO4</strain>
    </source>
</reference>
<gene>
    <name evidence="1" type="ORF">CCS77_1238</name>
</gene>
<organism evidence="1 2">
    <name type="scientific">Campylobacter concisus</name>
    <dbReference type="NCBI Taxonomy" id="199"/>
    <lineage>
        <taxon>Bacteria</taxon>
        <taxon>Pseudomonadati</taxon>
        <taxon>Campylobacterota</taxon>
        <taxon>Epsilonproteobacteria</taxon>
        <taxon>Campylobacterales</taxon>
        <taxon>Campylobacteraceae</taxon>
        <taxon>Campylobacter</taxon>
    </lineage>
</organism>
<dbReference type="EMBL" id="CP021642">
    <property type="protein sequence ID" value="AVX44299.1"/>
    <property type="molecule type" value="Genomic_DNA"/>
</dbReference>
<dbReference type="AlphaFoldDB" id="A0A2R4P0T8"/>
<dbReference type="Gene3D" id="2.180.10.10">
    <property type="entry name" value="RHS repeat-associated core"/>
    <property type="match status" value="1"/>
</dbReference>
<name>A0A2R4P0T8_9BACT</name>